<evidence type="ECO:0000259" key="3">
    <source>
        <dbReference type="Pfam" id="PF22725"/>
    </source>
</evidence>
<dbReference type="InterPro" id="IPR055170">
    <property type="entry name" value="GFO_IDH_MocA-like_dom"/>
</dbReference>
<feature type="domain" description="Gfo/Idh/MocA-like oxidoreductase N-terminal" evidence="2">
    <location>
        <begin position="6"/>
        <end position="124"/>
    </location>
</feature>
<protein>
    <submittedName>
        <fullName evidence="4">Gfo/Idh/MocA family oxidoreductase</fullName>
    </submittedName>
</protein>
<evidence type="ECO:0000313" key="6">
    <source>
        <dbReference type="Proteomes" id="UP000673394"/>
    </source>
</evidence>
<accession>A0ABS5C7A3</accession>
<reference evidence="4 6" key="1">
    <citation type="submission" date="2021-04" db="EMBL/GenBank/DDBJ databases">
        <title>Paenibacillus sp. DLE-14 whole genome sequence.</title>
        <authorList>
            <person name="Ham Y.J."/>
        </authorList>
    </citation>
    <scope>NUCLEOTIDE SEQUENCE [LARGE SCALE GENOMIC DNA]</scope>
    <source>
        <strain evidence="4 6">DLE-14</strain>
    </source>
</reference>
<evidence type="ECO:0000313" key="5">
    <source>
        <dbReference type="EMBL" id="MBP3963604.1"/>
    </source>
</evidence>
<dbReference type="Proteomes" id="UP000673394">
    <property type="component" value="Unassembled WGS sequence"/>
</dbReference>
<evidence type="ECO:0000256" key="1">
    <source>
        <dbReference type="ARBA" id="ARBA00023002"/>
    </source>
</evidence>
<name>A0ABS5C7A3_9BACL</name>
<dbReference type="EMBL" id="JAGKSP010000004">
    <property type="protein sequence ID" value="MBP3963604.1"/>
    <property type="molecule type" value="Genomic_DNA"/>
</dbReference>
<comment type="caution">
    <text evidence="4">The sequence shown here is derived from an EMBL/GenBank/DDBJ whole genome shotgun (WGS) entry which is preliminary data.</text>
</comment>
<dbReference type="PANTHER" id="PTHR43818">
    <property type="entry name" value="BCDNA.GH03377"/>
    <property type="match status" value="1"/>
</dbReference>
<feature type="domain" description="GFO/IDH/MocA-like oxidoreductase" evidence="3">
    <location>
        <begin position="135"/>
        <end position="250"/>
    </location>
</feature>
<evidence type="ECO:0000313" key="4">
    <source>
        <dbReference type="EMBL" id="MBP3961725.1"/>
    </source>
</evidence>
<evidence type="ECO:0000259" key="2">
    <source>
        <dbReference type="Pfam" id="PF01408"/>
    </source>
</evidence>
<dbReference type="InterPro" id="IPR036291">
    <property type="entry name" value="NAD(P)-bd_dom_sf"/>
</dbReference>
<dbReference type="InterPro" id="IPR050463">
    <property type="entry name" value="Gfo/Idh/MocA_oxidrdct_glycsds"/>
</dbReference>
<dbReference type="Pfam" id="PF01408">
    <property type="entry name" value="GFO_IDH_MocA"/>
    <property type="match status" value="1"/>
</dbReference>
<dbReference type="EMBL" id="JAGKSP010000001">
    <property type="protein sequence ID" value="MBP3961725.1"/>
    <property type="molecule type" value="Genomic_DNA"/>
</dbReference>
<dbReference type="RefSeq" id="WP_210655331.1">
    <property type="nucleotide sequence ID" value="NZ_JAGKSP010000001.1"/>
</dbReference>
<organism evidence="4 6">
    <name type="scientific">Paenibacillus lignilyticus</name>
    <dbReference type="NCBI Taxonomy" id="1172615"/>
    <lineage>
        <taxon>Bacteria</taxon>
        <taxon>Bacillati</taxon>
        <taxon>Bacillota</taxon>
        <taxon>Bacilli</taxon>
        <taxon>Bacillales</taxon>
        <taxon>Paenibacillaceae</taxon>
        <taxon>Paenibacillus</taxon>
    </lineage>
</organism>
<dbReference type="Gene3D" id="3.30.360.10">
    <property type="entry name" value="Dihydrodipicolinate Reductase, domain 2"/>
    <property type="match status" value="1"/>
</dbReference>
<sequence length="376" mass="41472">MSAKTIRIGIIGAGLIGKEHLERYAKIEGAEVVALCDINETQLRKMADQFGVPNTYTDFKALIARDDLDAVDVCLHNNLHAPITIAALEAGKHVYCEKPIAGSYADGKRMLDAAKQAGRMLHVQLSFLYLIETIAAKMLIEDGKLGKLYHARSTGHRRRGRPFVDGYATKEFNRKATASGGALFDMGVYRISQLLYLMGLPKVKTITGKTYQEVEMDEARRAISGFDVEELGVGFVRFEGGLTLDIIEAWAIHLNGFEGSSLVGNIGGVRLPGHTSQGKTPFSYHTQLSDMDMDATFDLSYANYRWHQLRENTDAYDSSQEHWIAALQGRVELLPTAEIALQTILVSEGIYLSDLLEREVTAEEVIAASQSTALNL</sequence>
<gene>
    <name evidence="4" type="ORF">I8J30_03310</name>
    <name evidence="5" type="ORF">I8J30_12885</name>
</gene>
<proteinExistence type="predicted"/>
<dbReference type="PANTHER" id="PTHR43818:SF11">
    <property type="entry name" value="BCDNA.GH03377"/>
    <property type="match status" value="1"/>
</dbReference>
<keyword evidence="6" id="KW-1185">Reference proteome</keyword>
<dbReference type="SUPFAM" id="SSF55347">
    <property type="entry name" value="Glyceraldehyde-3-phosphate dehydrogenase-like, C-terminal domain"/>
    <property type="match status" value="1"/>
</dbReference>
<dbReference type="Gene3D" id="3.40.50.720">
    <property type="entry name" value="NAD(P)-binding Rossmann-like Domain"/>
    <property type="match status" value="1"/>
</dbReference>
<keyword evidence="1" id="KW-0560">Oxidoreductase</keyword>
<dbReference type="SUPFAM" id="SSF51735">
    <property type="entry name" value="NAD(P)-binding Rossmann-fold domains"/>
    <property type="match status" value="1"/>
</dbReference>
<dbReference type="InterPro" id="IPR000683">
    <property type="entry name" value="Gfo/Idh/MocA-like_OxRdtase_N"/>
</dbReference>
<dbReference type="Pfam" id="PF22725">
    <property type="entry name" value="GFO_IDH_MocA_C3"/>
    <property type="match status" value="1"/>
</dbReference>